<dbReference type="InterPro" id="IPR002716">
    <property type="entry name" value="PIN_dom"/>
</dbReference>
<evidence type="ECO:0000259" key="1">
    <source>
        <dbReference type="Pfam" id="PF01850"/>
    </source>
</evidence>
<reference evidence="2" key="1">
    <citation type="journal article" date="2021" name="Microb. Physiol.">
        <title>Proteogenomic Insights into the Physiology of Marine, Sulfate-Reducing, Filamentous Desulfonema limicola and Desulfonema magnum.</title>
        <authorList>
            <person name="Schnaars V."/>
            <person name="Wohlbrand L."/>
            <person name="Scheve S."/>
            <person name="Hinrichs C."/>
            <person name="Reinhardt R."/>
            <person name="Rabus R."/>
        </authorList>
    </citation>
    <scope>NUCLEOTIDE SEQUENCE</scope>
    <source>
        <strain evidence="2">5ac10</strain>
    </source>
</reference>
<dbReference type="RefSeq" id="WP_207687111.1">
    <property type="nucleotide sequence ID" value="NZ_CP061799.1"/>
</dbReference>
<dbReference type="Proteomes" id="UP000663720">
    <property type="component" value="Chromosome"/>
</dbReference>
<keyword evidence="3" id="KW-1185">Reference proteome</keyword>
<gene>
    <name evidence="2" type="ORF">dnl_33600</name>
</gene>
<dbReference type="InterPro" id="IPR029060">
    <property type="entry name" value="PIN-like_dom_sf"/>
</dbReference>
<dbReference type="Gene3D" id="3.40.50.1010">
    <property type="entry name" value="5'-nuclease"/>
    <property type="match status" value="1"/>
</dbReference>
<dbReference type="Pfam" id="PF01850">
    <property type="entry name" value="PIN"/>
    <property type="match status" value="1"/>
</dbReference>
<dbReference type="KEGG" id="dli:dnl_33600"/>
<accession>A0A975B9A2</accession>
<dbReference type="AlphaFoldDB" id="A0A975B9A2"/>
<evidence type="ECO:0000313" key="3">
    <source>
        <dbReference type="Proteomes" id="UP000663720"/>
    </source>
</evidence>
<dbReference type="CDD" id="cd09874">
    <property type="entry name" value="PIN_MT3492-like"/>
    <property type="match status" value="1"/>
</dbReference>
<evidence type="ECO:0000313" key="2">
    <source>
        <dbReference type="EMBL" id="QTA81036.1"/>
    </source>
</evidence>
<protein>
    <submittedName>
        <fullName evidence="2">PIN domain-containing protein</fullName>
    </submittedName>
</protein>
<organism evidence="2 3">
    <name type="scientific">Desulfonema limicola</name>
    <dbReference type="NCBI Taxonomy" id="45656"/>
    <lineage>
        <taxon>Bacteria</taxon>
        <taxon>Pseudomonadati</taxon>
        <taxon>Thermodesulfobacteriota</taxon>
        <taxon>Desulfobacteria</taxon>
        <taxon>Desulfobacterales</taxon>
        <taxon>Desulfococcaceae</taxon>
        <taxon>Desulfonema</taxon>
    </lineage>
</organism>
<name>A0A975B9A2_9BACT</name>
<sequence>MKIYFDTSAIIKLYYPEKESERLSKWNIENQIVIPVSLFHSLEIYNAFALKVFRGEITVEQYDRLAECFTADIISGVIKELYPDWNQVFQKAAEIARIYTPDLGNRSLDIIHIALAMETGYKKIITFDKRQSDLAATNGLEVIHLAG</sequence>
<feature type="domain" description="PIN" evidence="1">
    <location>
        <begin position="3"/>
        <end position="135"/>
    </location>
</feature>
<dbReference type="EMBL" id="CP061799">
    <property type="protein sequence ID" value="QTA81036.1"/>
    <property type="molecule type" value="Genomic_DNA"/>
</dbReference>
<dbReference type="SUPFAM" id="SSF88723">
    <property type="entry name" value="PIN domain-like"/>
    <property type="match status" value="1"/>
</dbReference>
<proteinExistence type="predicted"/>